<dbReference type="Proteomes" id="UP000287651">
    <property type="component" value="Unassembled WGS sequence"/>
</dbReference>
<feature type="region of interest" description="Disordered" evidence="1">
    <location>
        <begin position="1"/>
        <end position="20"/>
    </location>
</feature>
<accession>A0A427ASA5</accession>
<dbReference type="CDD" id="cd00303">
    <property type="entry name" value="retropepsin_like"/>
    <property type="match status" value="1"/>
</dbReference>
<evidence type="ECO:0000313" key="3">
    <source>
        <dbReference type="Proteomes" id="UP000287651"/>
    </source>
</evidence>
<gene>
    <name evidence="2" type="ORF">B296_00025920</name>
</gene>
<proteinExistence type="predicted"/>
<protein>
    <submittedName>
        <fullName evidence="2">Uncharacterized protein</fullName>
    </submittedName>
</protein>
<organism evidence="2 3">
    <name type="scientific">Ensete ventricosum</name>
    <name type="common">Abyssinian banana</name>
    <name type="synonym">Musa ensete</name>
    <dbReference type="NCBI Taxonomy" id="4639"/>
    <lineage>
        <taxon>Eukaryota</taxon>
        <taxon>Viridiplantae</taxon>
        <taxon>Streptophyta</taxon>
        <taxon>Embryophyta</taxon>
        <taxon>Tracheophyta</taxon>
        <taxon>Spermatophyta</taxon>
        <taxon>Magnoliopsida</taxon>
        <taxon>Liliopsida</taxon>
        <taxon>Zingiberales</taxon>
        <taxon>Musaceae</taxon>
        <taxon>Ensete</taxon>
    </lineage>
</organism>
<dbReference type="AlphaFoldDB" id="A0A427ASA5"/>
<reference evidence="2 3" key="1">
    <citation type="journal article" date="2014" name="Agronomy (Basel)">
        <title>A Draft Genome Sequence for Ensete ventricosum, the Drought-Tolerant Tree Against Hunger.</title>
        <authorList>
            <person name="Harrison J."/>
            <person name="Moore K.A."/>
            <person name="Paszkiewicz K."/>
            <person name="Jones T."/>
            <person name="Grant M."/>
            <person name="Ambacheew D."/>
            <person name="Muzemil S."/>
            <person name="Studholme D.J."/>
        </authorList>
    </citation>
    <scope>NUCLEOTIDE SEQUENCE [LARGE SCALE GENOMIC DNA]</scope>
</reference>
<evidence type="ECO:0000256" key="1">
    <source>
        <dbReference type="SAM" id="MobiDB-lite"/>
    </source>
</evidence>
<evidence type="ECO:0000313" key="2">
    <source>
        <dbReference type="EMBL" id="RRT79132.1"/>
    </source>
</evidence>
<name>A0A427ASA5_ENSVE</name>
<dbReference type="EMBL" id="AMZH03001488">
    <property type="protein sequence ID" value="RRT79132.1"/>
    <property type="molecule type" value="Genomic_DNA"/>
</dbReference>
<sequence length="196" mass="22838">MRTTHRPMADEPPSIFSHPLLPKKLTREELHDQSTKDLYWNCNELWSRDHRCRKGHLLLIKPLEDMEEEVQKHEEEVMDEEQRSVDFTIHTLVGYGNPQTMKVGGLLKQQLITVLIDTPSTNNFINDKVATQLMLQNEVCIRLDVEVTDGQILKCDKRCPRVRQDQEILANFLYLPLDDYEAGLNIKWLAMLGDIT</sequence>
<comment type="caution">
    <text evidence="2">The sequence shown here is derived from an EMBL/GenBank/DDBJ whole genome shotgun (WGS) entry which is preliminary data.</text>
</comment>